<dbReference type="CDD" id="cd14066">
    <property type="entry name" value="STKc_IRAK"/>
    <property type="match status" value="1"/>
</dbReference>
<evidence type="ECO:0000256" key="7">
    <source>
        <dbReference type="ARBA" id="ARBA00022840"/>
    </source>
</evidence>
<dbReference type="KEGG" id="cmos:111464213"/>
<dbReference type="Gene3D" id="1.10.510.10">
    <property type="entry name" value="Transferase(Phosphotransferase) domain 1"/>
    <property type="match status" value="1"/>
</dbReference>
<evidence type="ECO:0000313" key="11">
    <source>
        <dbReference type="Proteomes" id="UP000504609"/>
    </source>
</evidence>
<dbReference type="GO" id="GO:0004674">
    <property type="term" value="F:protein serine/threonine kinase activity"/>
    <property type="evidence" value="ECO:0007669"/>
    <property type="project" value="UniProtKB-EC"/>
</dbReference>
<dbReference type="InterPro" id="IPR050823">
    <property type="entry name" value="Plant_Ser_Thr_Prot_Kinase"/>
</dbReference>
<comment type="catalytic activity">
    <reaction evidence="9">
        <text>L-seryl-[protein] + ATP = O-phospho-L-seryl-[protein] + ADP + H(+)</text>
        <dbReference type="Rhea" id="RHEA:17989"/>
        <dbReference type="Rhea" id="RHEA-COMP:9863"/>
        <dbReference type="Rhea" id="RHEA-COMP:11604"/>
        <dbReference type="ChEBI" id="CHEBI:15378"/>
        <dbReference type="ChEBI" id="CHEBI:29999"/>
        <dbReference type="ChEBI" id="CHEBI:30616"/>
        <dbReference type="ChEBI" id="CHEBI:83421"/>
        <dbReference type="ChEBI" id="CHEBI:456216"/>
        <dbReference type="EC" id="2.7.11.1"/>
    </reaction>
</comment>
<dbReference type="SUPFAM" id="SSF56112">
    <property type="entry name" value="Protein kinase-like (PK-like)"/>
    <property type="match status" value="1"/>
</dbReference>
<evidence type="ECO:0000256" key="9">
    <source>
        <dbReference type="ARBA" id="ARBA00048679"/>
    </source>
</evidence>
<evidence type="ECO:0000259" key="10">
    <source>
        <dbReference type="PROSITE" id="PS50011"/>
    </source>
</evidence>
<dbReference type="InterPro" id="IPR001245">
    <property type="entry name" value="Ser-Thr/Tyr_kinase_cat_dom"/>
</dbReference>
<dbReference type="EC" id="2.7.11.1" evidence="2"/>
<evidence type="ECO:0000313" key="12">
    <source>
        <dbReference type="RefSeq" id="XP_022964076.1"/>
    </source>
</evidence>
<evidence type="ECO:0000256" key="5">
    <source>
        <dbReference type="ARBA" id="ARBA00022741"/>
    </source>
</evidence>
<dbReference type="FunFam" id="1.10.510.10:FF:000095">
    <property type="entry name" value="protein STRUBBELIG-RECEPTOR FAMILY 8"/>
    <property type="match status" value="1"/>
</dbReference>
<keyword evidence="6 12" id="KW-0418">Kinase</keyword>
<dbReference type="InterPro" id="IPR011009">
    <property type="entry name" value="Kinase-like_dom_sf"/>
</dbReference>
<evidence type="ECO:0000256" key="8">
    <source>
        <dbReference type="ARBA" id="ARBA00047899"/>
    </source>
</evidence>
<keyword evidence="3" id="KW-0472">Membrane</keyword>
<dbReference type="GO" id="GO:0005524">
    <property type="term" value="F:ATP binding"/>
    <property type="evidence" value="ECO:0007669"/>
    <property type="project" value="UniProtKB-KW"/>
</dbReference>
<dbReference type="InterPro" id="IPR000719">
    <property type="entry name" value="Prot_kinase_dom"/>
</dbReference>
<evidence type="ECO:0000256" key="3">
    <source>
        <dbReference type="ARBA" id="ARBA00022475"/>
    </source>
</evidence>
<feature type="domain" description="Protein kinase" evidence="10">
    <location>
        <begin position="81"/>
        <end position="375"/>
    </location>
</feature>
<dbReference type="AlphaFoldDB" id="A0A6J1HHU9"/>
<reference evidence="12" key="1">
    <citation type="submission" date="2025-08" db="UniProtKB">
        <authorList>
            <consortium name="RefSeq"/>
        </authorList>
    </citation>
    <scope>IDENTIFICATION</scope>
    <source>
        <tissue evidence="12">Young leaves</tissue>
    </source>
</reference>
<protein>
    <recommendedName>
        <fullName evidence="2">non-specific serine/threonine protein kinase</fullName>
        <ecNumber evidence="2">2.7.11.1</ecNumber>
    </recommendedName>
</protein>
<gene>
    <name evidence="12" type="primary">LOC111464213</name>
</gene>
<accession>A0A6J1HHU9</accession>
<keyword evidence="5" id="KW-0547">Nucleotide-binding</keyword>
<keyword evidence="7" id="KW-0067">ATP-binding</keyword>
<evidence type="ECO:0000256" key="2">
    <source>
        <dbReference type="ARBA" id="ARBA00012513"/>
    </source>
</evidence>
<proteinExistence type="predicted"/>
<organism evidence="11 12">
    <name type="scientific">Cucurbita moschata</name>
    <name type="common">Winter crookneck squash</name>
    <name type="synonym">Cucurbita pepo var. moschata</name>
    <dbReference type="NCBI Taxonomy" id="3662"/>
    <lineage>
        <taxon>Eukaryota</taxon>
        <taxon>Viridiplantae</taxon>
        <taxon>Streptophyta</taxon>
        <taxon>Embryophyta</taxon>
        <taxon>Tracheophyta</taxon>
        <taxon>Spermatophyta</taxon>
        <taxon>Magnoliopsida</taxon>
        <taxon>eudicotyledons</taxon>
        <taxon>Gunneridae</taxon>
        <taxon>Pentapetalae</taxon>
        <taxon>rosids</taxon>
        <taxon>fabids</taxon>
        <taxon>Cucurbitales</taxon>
        <taxon>Cucurbitaceae</taxon>
        <taxon>Cucurbiteae</taxon>
        <taxon>Cucurbita</taxon>
    </lineage>
</organism>
<comment type="subcellular location">
    <subcellularLocation>
        <location evidence="1">Cell membrane</location>
    </subcellularLocation>
</comment>
<dbReference type="FunFam" id="3.30.200.20:FF:000228">
    <property type="entry name" value="Serine/threonine-protein kinase BIK1"/>
    <property type="match status" value="1"/>
</dbReference>
<evidence type="ECO:0000256" key="6">
    <source>
        <dbReference type="ARBA" id="ARBA00022777"/>
    </source>
</evidence>
<name>A0A6J1HHU9_CUCMO</name>
<dbReference type="GO" id="GO:0005886">
    <property type="term" value="C:plasma membrane"/>
    <property type="evidence" value="ECO:0007669"/>
    <property type="project" value="UniProtKB-SubCell"/>
</dbReference>
<keyword evidence="11" id="KW-1185">Reference proteome</keyword>
<dbReference type="PROSITE" id="PS50011">
    <property type="entry name" value="PROTEIN_KINASE_DOM"/>
    <property type="match status" value="1"/>
</dbReference>
<comment type="catalytic activity">
    <reaction evidence="8">
        <text>L-threonyl-[protein] + ATP = O-phospho-L-threonyl-[protein] + ADP + H(+)</text>
        <dbReference type="Rhea" id="RHEA:46608"/>
        <dbReference type="Rhea" id="RHEA-COMP:11060"/>
        <dbReference type="Rhea" id="RHEA-COMP:11605"/>
        <dbReference type="ChEBI" id="CHEBI:15378"/>
        <dbReference type="ChEBI" id="CHEBI:30013"/>
        <dbReference type="ChEBI" id="CHEBI:30616"/>
        <dbReference type="ChEBI" id="CHEBI:61977"/>
        <dbReference type="ChEBI" id="CHEBI:456216"/>
        <dbReference type="EC" id="2.7.11.1"/>
    </reaction>
</comment>
<dbReference type="GeneID" id="111464213"/>
<evidence type="ECO:0000256" key="4">
    <source>
        <dbReference type="ARBA" id="ARBA00022679"/>
    </source>
</evidence>
<dbReference type="Pfam" id="PF07714">
    <property type="entry name" value="PK_Tyr_Ser-Thr"/>
    <property type="match status" value="1"/>
</dbReference>
<sequence>MAIKKLFPLKSLLPSCLKPKKVAKSPEFQSSNKISLRRILSISDMSVRSSLSIISDLSNSCNGSNLQIFTFKELTQITQNFTKGNYLGEGGFGPVFKGFIPHNFKLGLKKSQHVAVKILDLDGSQGHREWLAEVFFLGQLRHPNLVNLIGYCLEDEQRLLVYEYMEGGNLENLLFKGCYVSNLTWLQRTKIALGSAKGLAFLHEPEKPIIFRDFKASNILLDSDYNPKLSDFGLATNGLDEDDTHVTTQIMGTEGYAAPEYLMTGHLSTMSDVFSFGVFLLELLTGRRAVDKNRPSREQNLVAWGRHRLNDQNKLEKMIDPRLEGKYSNEGAKKLAAIAYQCLSHHPKCRPSMASVVKGLEAVHSMKEFITEPFVYIVPSEDTNKVNKRVEIKEKRPESRYQDQKGRRYRPRVLPLRSRSWSRSRWHTERIKPSSSLLLLFLKLRLPKPKFDFCHEENVLQS</sequence>
<evidence type="ECO:0000256" key="1">
    <source>
        <dbReference type="ARBA" id="ARBA00004236"/>
    </source>
</evidence>
<dbReference type="Proteomes" id="UP000504609">
    <property type="component" value="Unplaced"/>
</dbReference>
<dbReference type="PANTHER" id="PTHR45621">
    <property type="entry name" value="OS01G0588500 PROTEIN-RELATED"/>
    <property type="match status" value="1"/>
</dbReference>
<dbReference type="RefSeq" id="XP_022964076.1">
    <property type="nucleotide sequence ID" value="XM_023108308.1"/>
</dbReference>
<keyword evidence="4" id="KW-0808">Transferase</keyword>
<keyword evidence="3" id="KW-1003">Cell membrane</keyword>
<dbReference type="Gene3D" id="3.30.200.20">
    <property type="entry name" value="Phosphorylase Kinase, domain 1"/>
    <property type="match status" value="1"/>
</dbReference>